<sequence length="466" mass="49888">TWILFATLGQAVGAPAPWGVKSCLLSPLLLPPSWEMGDLGVSGQPCLVLEWEKDGHKLSDLFETSHFAVGQEPEDWHFLKLFGARPPDGGVYVCRARSGSREALAAAVLLVESRALLDGLPNGSPADGPEPLSERQQRRRHAAGWRAGPETWVPNGMVPTRVPGAKAFAVSVGKHAKFRCYVTGKPKPEIVWQKDVQAEGCVRRLLLRSAGPLDTGMYTCDAGDDAVTAVSQRVELWCQLSRPAAPVPAGLPVLLECHVSPPGAPIRWLKDGEAVPLDDVIAVQAEGCVRRLLLRSAGPLDTGMYTCDAGDDAVSFVVTVTGELGTNAGAWTPPPDSAPAPLLASMMGLKAAVSQVPVLSPTLSLAEAPVKIVSSNEEAPHTYVAGQRVELWCQLSRPAAPVCWYKDGEEVEADKSLVLEQEGPWHQLVLPCARPQDTGEFICNAGDVSISYHVSVAGWWHSRVVL</sequence>
<dbReference type="SMART" id="SM00409">
    <property type="entry name" value="IG"/>
    <property type="match status" value="4"/>
</dbReference>
<dbReference type="Pfam" id="PF07679">
    <property type="entry name" value="I-set"/>
    <property type="match status" value="4"/>
</dbReference>
<dbReference type="Ensembl" id="ENSBOBT00000006029.1">
    <property type="protein sequence ID" value="ENSBOBP00000005868.1"/>
    <property type="gene ID" value="ENSBOBG00000003904.1"/>
</dbReference>
<dbReference type="InterPro" id="IPR036179">
    <property type="entry name" value="Ig-like_dom_sf"/>
</dbReference>
<reference evidence="7" key="2">
    <citation type="submission" date="2025-09" db="UniProtKB">
        <authorList>
            <consortium name="Ensembl"/>
        </authorList>
    </citation>
    <scope>IDENTIFICATION</scope>
</reference>
<keyword evidence="3" id="KW-0597">Phosphoprotein</keyword>
<dbReference type="InterPro" id="IPR013783">
    <property type="entry name" value="Ig-like_fold"/>
</dbReference>
<keyword evidence="4" id="KW-1015">Disulfide bond</keyword>
<evidence type="ECO:0000256" key="2">
    <source>
        <dbReference type="ARBA" id="ARBA00022490"/>
    </source>
</evidence>
<dbReference type="GO" id="GO:0005737">
    <property type="term" value="C:cytoplasm"/>
    <property type="evidence" value="ECO:0007669"/>
    <property type="project" value="UniProtKB-SubCell"/>
</dbReference>
<name>A0A8C0ELY0_BUBBB</name>
<dbReference type="InterPro" id="IPR003598">
    <property type="entry name" value="Ig_sub2"/>
</dbReference>
<reference evidence="7" key="1">
    <citation type="submission" date="2025-08" db="UniProtKB">
        <authorList>
            <consortium name="Ensembl"/>
        </authorList>
    </citation>
    <scope>IDENTIFICATION</scope>
</reference>
<feature type="domain" description="Ig-like" evidence="6">
    <location>
        <begin position="159"/>
        <end position="231"/>
    </location>
</feature>
<dbReference type="SUPFAM" id="SSF48726">
    <property type="entry name" value="Immunoglobulin"/>
    <property type="match status" value="4"/>
</dbReference>
<proteinExistence type="predicted"/>
<dbReference type="Gene3D" id="2.60.40.10">
    <property type="entry name" value="Immunoglobulins"/>
    <property type="match status" value="4"/>
</dbReference>
<dbReference type="PROSITE" id="PS50835">
    <property type="entry name" value="IG_LIKE"/>
    <property type="match status" value="3"/>
</dbReference>
<protein>
    <submittedName>
        <fullName evidence="7">Obscurin like cytoskeletal adaptor 1</fullName>
    </submittedName>
</protein>
<dbReference type="PANTHER" id="PTHR35971:SF5">
    <property type="entry name" value="OBSCURIN LIKE CYTOSKELETAL ADAPTOR 1"/>
    <property type="match status" value="1"/>
</dbReference>
<comment type="subcellular location">
    <subcellularLocation>
        <location evidence="1">Cytoplasm</location>
    </subcellularLocation>
</comment>
<evidence type="ECO:0000313" key="8">
    <source>
        <dbReference type="Proteomes" id="UP000694567"/>
    </source>
</evidence>
<accession>A0A8C0ELY0</accession>
<feature type="domain" description="Ig-like" evidence="6">
    <location>
        <begin position="361"/>
        <end position="455"/>
    </location>
</feature>
<evidence type="ECO:0000256" key="1">
    <source>
        <dbReference type="ARBA" id="ARBA00004496"/>
    </source>
</evidence>
<keyword evidence="8" id="KW-1185">Reference proteome</keyword>
<evidence type="ECO:0000256" key="3">
    <source>
        <dbReference type="ARBA" id="ARBA00022553"/>
    </source>
</evidence>
<feature type="region of interest" description="Disordered" evidence="5">
    <location>
        <begin position="120"/>
        <end position="141"/>
    </location>
</feature>
<evidence type="ECO:0000313" key="7">
    <source>
        <dbReference type="Ensembl" id="ENSBOBP00000005868.1"/>
    </source>
</evidence>
<dbReference type="InterPro" id="IPR007110">
    <property type="entry name" value="Ig-like_dom"/>
</dbReference>
<feature type="domain" description="Ig-like" evidence="6">
    <location>
        <begin position="250"/>
        <end position="321"/>
    </location>
</feature>
<dbReference type="InterPro" id="IPR003599">
    <property type="entry name" value="Ig_sub"/>
</dbReference>
<keyword evidence="2" id="KW-0963">Cytoplasm</keyword>
<dbReference type="AlphaFoldDB" id="A0A8C0ELY0"/>
<dbReference type="FunFam" id="2.60.40.10:FF:000241">
    <property type="entry name" value="obscurin-like protein 1 isoform X2"/>
    <property type="match status" value="1"/>
</dbReference>
<evidence type="ECO:0000259" key="6">
    <source>
        <dbReference type="PROSITE" id="PS50835"/>
    </source>
</evidence>
<organism evidence="7 8">
    <name type="scientific">Bubo bubo</name>
    <name type="common">Eurasian eagle-owl</name>
    <name type="synonym">Strix bubo</name>
    <dbReference type="NCBI Taxonomy" id="30461"/>
    <lineage>
        <taxon>Eukaryota</taxon>
        <taxon>Metazoa</taxon>
        <taxon>Chordata</taxon>
        <taxon>Craniata</taxon>
        <taxon>Vertebrata</taxon>
        <taxon>Euteleostomi</taxon>
        <taxon>Archelosauria</taxon>
        <taxon>Archosauria</taxon>
        <taxon>Dinosauria</taxon>
        <taxon>Saurischia</taxon>
        <taxon>Theropoda</taxon>
        <taxon>Coelurosauria</taxon>
        <taxon>Aves</taxon>
        <taxon>Neognathae</taxon>
        <taxon>Neoaves</taxon>
        <taxon>Telluraves</taxon>
        <taxon>Strigiformes</taxon>
        <taxon>Strigidae</taxon>
        <taxon>Bubo</taxon>
    </lineage>
</organism>
<evidence type="ECO:0000256" key="5">
    <source>
        <dbReference type="SAM" id="MobiDB-lite"/>
    </source>
</evidence>
<dbReference type="InterPro" id="IPR013098">
    <property type="entry name" value="Ig_I-set"/>
</dbReference>
<dbReference type="InterPro" id="IPR052385">
    <property type="entry name" value="Obscurin/Obscurin-like_Reg"/>
</dbReference>
<dbReference type="PANTHER" id="PTHR35971">
    <property type="entry name" value="SI:DKEY-31G6.6"/>
    <property type="match status" value="1"/>
</dbReference>
<dbReference type="Proteomes" id="UP000694567">
    <property type="component" value="Unplaced"/>
</dbReference>
<evidence type="ECO:0000256" key="4">
    <source>
        <dbReference type="ARBA" id="ARBA00023157"/>
    </source>
</evidence>
<dbReference type="SMART" id="SM00408">
    <property type="entry name" value="IGc2"/>
    <property type="match status" value="3"/>
</dbReference>